<dbReference type="EMBL" id="SMFU01000008">
    <property type="protein sequence ID" value="TCK07566.1"/>
    <property type="molecule type" value="Genomic_DNA"/>
</dbReference>
<accession>A0A4V2PE40</accession>
<proteinExistence type="predicted"/>
<dbReference type="Proteomes" id="UP000294546">
    <property type="component" value="Unassembled WGS sequence"/>
</dbReference>
<name>A0A4V2PE40_9GAMM</name>
<sequence length="214" mass="23980">MNAISSAVFTEQPGRVARIGDQPRVLGDIYQTDCNLAVWKRDLDKEVEHYMAQLAESKRQVHLRCLVGTGEEMREETATQLNRVLPAFAGKDELIDNICELVEMYQCLFEPKQIGVRLATLTRAMCPKFHVDFLPARLVTCFSGAGTQWLPEPENAGPRIPEAEPDRVEQISTGDVALLKGDGWFENEGYGIVHRSPPVSDGEMRLFLSLDFAD</sequence>
<dbReference type="RefSeq" id="WP_132292424.1">
    <property type="nucleotide sequence ID" value="NZ_SMFU01000008.1"/>
</dbReference>
<organism evidence="1 2">
    <name type="scientific">Marinobacterium mangrovicola</name>
    <dbReference type="NCBI Taxonomy" id="1476959"/>
    <lineage>
        <taxon>Bacteria</taxon>
        <taxon>Pseudomonadati</taxon>
        <taxon>Pseudomonadota</taxon>
        <taxon>Gammaproteobacteria</taxon>
        <taxon>Oceanospirillales</taxon>
        <taxon>Oceanospirillaceae</taxon>
        <taxon>Marinobacterium</taxon>
    </lineage>
</organism>
<reference evidence="1 2" key="1">
    <citation type="submission" date="2019-03" db="EMBL/GenBank/DDBJ databases">
        <title>Genomic Encyclopedia of Archaeal and Bacterial Type Strains, Phase II (KMG-II): from individual species to whole genera.</title>
        <authorList>
            <person name="Goeker M."/>
        </authorList>
    </citation>
    <scope>NUCLEOTIDE SEQUENCE [LARGE SCALE GENOMIC DNA]</scope>
    <source>
        <strain evidence="1 2">DSM 27697</strain>
    </source>
</reference>
<protein>
    <submittedName>
        <fullName evidence="1">Uncharacterized protein DUF1826</fullName>
    </submittedName>
</protein>
<dbReference type="InterPro" id="IPR014955">
    <property type="entry name" value="DUF1826"/>
</dbReference>
<keyword evidence="2" id="KW-1185">Reference proteome</keyword>
<evidence type="ECO:0000313" key="2">
    <source>
        <dbReference type="Proteomes" id="UP000294546"/>
    </source>
</evidence>
<dbReference type="OrthoDB" id="5342505at2"/>
<gene>
    <name evidence="1" type="ORF">CLV83_2437</name>
</gene>
<comment type="caution">
    <text evidence="1">The sequence shown here is derived from an EMBL/GenBank/DDBJ whole genome shotgun (WGS) entry which is preliminary data.</text>
</comment>
<dbReference type="Pfam" id="PF08856">
    <property type="entry name" value="DUF1826"/>
    <property type="match status" value="1"/>
</dbReference>
<dbReference type="AlphaFoldDB" id="A0A4V2PE40"/>
<evidence type="ECO:0000313" key="1">
    <source>
        <dbReference type="EMBL" id="TCK07566.1"/>
    </source>
</evidence>